<dbReference type="Ensembl" id="ENSJJAT00000030575.1">
    <property type="protein sequence ID" value="ENSJJAP00000023997.1"/>
    <property type="gene ID" value="ENSJJAG00000023594.1"/>
</dbReference>
<dbReference type="AlphaFoldDB" id="A0A8C5LIZ8"/>
<protein>
    <recommendedName>
        <fullName evidence="4">Glucocorticoid receptor</fullName>
    </recommendedName>
</protein>
<name>A0A8C5LIZ8_JACJA</name>
<evidence type="ECO:0008006" key="4">
    <source>
        <dbReference type="Google" id="ProtNLM"/>
    </source>
</evidence>
<evidence type="ECO:0000256" key="1">
    <source>
        <dbReference type="SAM" id="MobiDB-lite"/>
    </source>
</evidence>
<evidence type="ECO:0000313" key="2">
    <source>
        <dbReference type="Ensembl" id="ENSJJAP00000023997.1"/>
    </source>
</evidence>
<keyword evidence="3" id="KW-1185">Reference proteome</keyword>
<reference evidence="2" key="1">
    <citation type="submission" date="2025-08" db="UniProtKB">
        <authorList>
            <consortium name="Ensembl"/>
        </authorList>
    </citation>
    <scope>IDENTIFICATION</scope>
</reference>
<accession>A0A8C5LIZ8</accession>
<evidence type="ECO:0000313" key="3">
    <source>
        <dbReference type="Proteomes" id="UP000694385"/>
    </source>
</evidence>
<dbReference type="GeneTree" id="ENSGT00930000151774"/>
<proteinExistence type="predicted"/>
<feature type="compositionally biased region" description="Basic and acidic residues" evidence="1">
    <location>
        <begin position="1"/>
        <end position="15"/>
    </location>
</feature>
<reference evidence="2" key="2">
    <citation type="submission" date="2025-09" db="UniProtKB">
        <authorList>
            <consortium name="Ensembl"/>
        </authorList>
    </citation>
    <scope>IDENTIFICATION</scope>
</reference>
<sequence length="49" mass="5148">MDSKESLAPPSREEVPSSVLGLERGNVMDLYKTLRGGATVKVSASSPSL</sequence>
<dbReference type="Proteomes" id="UP000694385">
    <property type="component" value="Unassembled WGS sequence"/>
</dbReference>
<organism evidence="2 3">
    <name type="scientific">Jaculus jaculus</name>
    <name type="common">Lesser Egyptian jerboa</name>
    <dbReference type="NCBI Taxonomy" id="51337"/>
    <lineage>
        <taxon>Eukaryota</taxon>
        <taxon>Metazoa</taxon>
        <taxon>Chordata</taxon>
        <taxon>Craniata</taxon>
        <taxon>Vertebrata</taxon>
        <taxon>Euteleostomi</taxon>
        <taxon>Mammalia</taxon>
        <taxon>Eutheria</taxon>
        <taxon>Euarchontoglires</taxon>
        <taxon>Glires</taxon>
        <taxon>Rodentia</taxon>
        <taxon>Myomorpha</taxon>
        <taxon>Dipodoidea</taxon>
        <taxon>Dipodidae</taxon>
        <taxon>Dipodinae</taxon>
        <taxon>Jaculus</taxon>
    </lineage>
</organism>
<feature type="region of interest" description="Disordered" evidence="1">
    <location>
        <begin position="1"/>
        <end position="20"/>
    </location>
</feature>